<evidence type="ECO:0000256" key="5">
    <source>
        <dbReference type="SAM" id="MobiDB-lite"/>
    </source>
</evidence>
<dbReference type="CDD" id="cd00165">
    <property type="entry name" value="S4"/>
    <property type="match status" value="1"/>
</dbReference>
<dbReference type="Proteomes" id="UP000676649">
    <property type="component" value="Chromosome"/>
</dbReference>
<feature type="region of interest" description="Disordered" evidence="5">
    <location>
        <begin position="95"/>
        <end position="131"/>
    </location>
</feature>
<dbReference type="SUPFAM" id="SSF55174">
    <property type="entry name" value="Alpha-L RNA-binding motif"/>
    <property type="match status" value="1"/>
</dbReference>
<proteinExistence type="inferred from homology"/>
<dbReference type="GO" id="GO:0034605">
    <property type="term" value="P:cellular response to heat"/>
    <property type="evidence" value="ECO:0007669"/>
    <property type="project" value="InterPro"/>
</dbReference>
<dbReference type="GO" id="GO:0003727">
    <property type="term" value="F:single-stranded RNA binding"/>
    <property type="evidence" value="ECO:0007669"/>
    <property type="project" value="InterPro"/>
</dbReference>
<keyword evidence="3 4" id="KW-0238">DNA-binding</keyword>
<evidence type="ECO:0000256" key="1">
    <source>
        <dbReference type="ARBA" id="ARBA00008396"/>
    </source>
</evidence>
<dbReference type="PROSITE" id="PS50889">
    <property type="entry name" value="S4"/>
    <property type="match status" value="1"/>
</dbReference>
<evidence type="ECO:0000259" key="6">
    <source>
        <dbReference type="SMART" id="SM00363"/>
    </source>
</evidence>
<dbReference type="KEGG" id="mpad:KEF85_14930"/>
<dbReference type="InterPro" id="IPR025708">
    <property type="entry name" value="HSP15"/>
</dbReference>
<name>A0A975MML0_9GAMM</name>
<feature type="domain" description="RNA-binding S4" evidence="6">
    <location>
        <begin position="7"/>
        <end position="73"/>
    </location>
</feature>
<dbReference type="RefSeq" id="WP_215581934.1">
    <property type="nucleotide sequence ID" value="NZ_CP073754.1"/>
</dbReference>
<organism evidence="7 8">
    <name type="scientific">Methylomonas paludis</name>
    <dbReference type="NCBI Taxonomy" id="1173101"/>
    <lineage>
        <taxon>Bacteria</taxon>
        <taxon>Pseudomonadati</taxon>
        <taxon>Pseudomonadota</taxon>
        <taxon>Gammaproteobacteria</taxon>
        <taxon>Methylococcales</taxon>
        <taxon>Methylococcaceae</taxon>
        <taxon>Methylomonas</taxon>
    </lineage>
</organism>
<feature type="compositionally biased region" description="Basic residues" evidence="5">
    <location>
        <begin position="115"/>
        <end position="131"/>
    </location>
</feature>
<feature type="compositionally biased region" description="Low complexity" evidence="5">
    <location>
        <begin position="95"/>
        <end position="106"/>
    </location>
</feature>
<evidence type="ECO:0000313" key="7">
    <source>
        <dbReference type="EMBL" id="QWF70600.1"/>
    </source>
</evidence>
<keyword evidence="8" id="KW-1185">Reference proteome</keyword>
<accession>A0A975MML0</accession>
<dbReference type="AlphaFoldDB" id="A0A975MML0"/>
<dbReference type="InterPro" id="IPR002942">
    <property type="entry name" value="S4_RNA-bd"/>
</dbReference>
<dbReference type="GO" id="GO:0043023">
    <property type="term" value="F:ribosomal large subunit binding"/>
    <property type="evidence" value="ECO:0007669"/>
    <property type="project" value="InterPro"/>
</dbReference>
<comment type="similarity">
    <text evidence="1 4">Belongs to the HSP15 family.</text>
</comment>
<sequence length="131" mass="15333">MAELNEERIDKWLWAARFYKTRQLAADAVSGGKVHINGQRCKPGKDVKLTDVLTISKDGYTWQISVTALTKQRRAAKDAVLMYLEDPASVNKRLQQQELHKQQQALIHPSEREHKPNKKQRRQIHRFKQDF</sequence>
<evidence type="ECO:0000256" key="2">
    <source>
        <dbReference type="ARBA" id="ARBA00022884"/>
    </source>
</evidence>
<reference evidence="7" key="1">
    <citation type="submission" date="2021-04" db="EMBL/GenBank/DDBJ databases">
        <title>Draft genome sequence data of methanotrophic Methylovulum sp. strain S1L and Methylomonas sp. strain S2AM isolated from boreal lake water columns.</title>
        <authorList>
            <person name="Rissanen A.J."/>
            <person name="Mangayil R."/>
            <person name="Svenning M.M."/>
            <person name="Khanongnuch R."/>
        </authorList>
    </citation>
    <scope>NUCLEOTIDE SEQUENCE</scope>
    <source>
        <strain evidence="7">S2AM</strain>
    </source>
</reference>
<dbReference type="Pfam" id="PF01479">
    <property type="entry name" value="S4"/>
    <property type="match status" value="1"/>
</dbReference>
<dbReference type="GO" id="GO:0003677">
    <property type="term" value="F:DNA binding"/>
    <property type="evidence" value="ECO:0007669"/>
    <property type="project" value="UniProtKB-KW"/>
</dbReference>
<protein>
    <recommendedName>
        <fullName evidence="4">Heat shock protein 15</fullName>
    </recommendedName>
</protein>
<dbReference type="SMART" id="SM00363">
    <property type="entry name" value="S4"/>
    <property type="match status" value="1"/>
</dbReference>
<gene>
    <name evidence="7" type="ORF">KEF85_14930</name>
</gene>
<dbReference type="InterPro" id="IPR036986">
    <property type="entry name" value="S4_RNA-bd_sf"/>
</dbReference>
<dbReference type="Gene3D" id="3.10.290.10">
    <property type="entry name" value="RNA-binding S4 domain"/>
    <property type="match status" value="1"/>
</dbReference>
<dbReference type="PIRSF" id="PIRSF016821">
    <property type="entry name" value="HSP15"/>
    <property type="match status" value="1"/>
</dbReference>
<evidence type="ECO:0000313" key="8">
    <source>
        <dbReference type="Proteomes" id="UP000676649"/>
    </source>
</evidence>
<evidence type="ECO:0000256" key="3">
    <source>
        <dbReference type="ARBA" id="ARBA00023125"/>
    </source>
</evidence>
<keyword evidence="2 4" id="KW-0694">RNA-binding</keyword>
<dbReference type="EMBL" id="CP073754">
    <property type="protein sequence ID" value="QWF70600.1"/>
    <property type="molecule type" value="Genomic_DNA"/>
</dbReference>
<evidence type="ECO:0000256" key="4">
    <source>
        <dbReference type="PIRNR" id="PIRNR016821"/>
    </source>
</evidence>